<reference evidence="1 2" key="1">
    <citation type="submission" date="2018-03" db="EMBL/GenBank/DDBJ databases">
        <title>Genomic Encyclopedia of Archaeal and Bacterial Type Strains, Phase II (KMG-II): from individual species to whole genera.</title>
        <authorList>
            <person name="Goeker M."/>
        </authorList>
    </citation>
    <scope>NUCLEOTIDE SEQUENCE [LARGE SCALE GENOMIC DNA]</scope>
    <source>
        <strain evidence="1 2">DSM 44720</strain>
    </source>
</reference>
<accession>A0A2T0TGU3</accession>
<gene>
    <name evidence="1" type="ORF">CLV43_102481</name>
</gene>
<dbReference type="Pfam" id="PF13376">
    <property type="entry name" value="OmdA"/>
    <property type="match status" value="1"/>
</dbReference>
<evidence type="ECO:0000313" key="1">
    <source>
        <dbReference type="EMBL" id="PRY44916.1"/>
    </source>
</evidence>
<dbReference type="AlphaFoldDB" id="A0A2T0TGU3"/>
<evidence type="ECO:0000313" key="2">
    <source>
        <dbReference type="Proteomes" id="UP000239494"/>
    </source>
</evidence>
<name>A0A2T0TGU3_9PSEU</name>
<dbReference type="Proteomes" id="UP000239494">
    <property type="component" value="Unassembled WGS sequence"/>
</dbReference>
<dbReference type="EMBL" id="PVTF01000002">
    <property type="protein sequence ID" value="PRY44916.1"/>
    <property type="molecule type" value="Genomic_DNA"/>
</dbReference>
<dbReference type="RefSeq" id="WP_106186492.1">
    <property type="nucleotide sequence ID" value="NZ_PVTF01000002.1"/>
</dbReference>
<dbReference type="OrthoDB" id="9796999at2"/>
<protein>
    <submittedName>
        <fullName evidence="1">Uncharacterized protein YdeI (YjbR/CyaY-like superfamily)</fullName>
    </submittedName>
</protein>
<sequence>MTTNPLLVTSTSDWRRWLSAHHDSDREVWLVIPHKTSTKTGPRYAEAIEHALCFGWIDSHARKHDDDSSLLRFTPRSPRGTWSAVNRERATRMESLGLMTTHGRALVDLAKSTGTWQVLPDDDTTVPTDLQEQLARNTTATTNFHAFPPSSKRLILQWVATAKKPETRRRRIDRTVELAALGIRANHPGVRLRDIAGGASAATCQ</sequence>
<comment type="caution">
    <text evidence="1">The sequence shown here is derived from an EMBL/GenBank/DDBJ whole genome shotgun (WGS) entry which is preliminary data.</text>
</comment>
<keyword evidence="2" id="KW-1185">Reference proteome</keyword>
<proteinExistence type="predicted"/>
<organism evidence="1 2">
    <name type="scientific">Umezawaea tangerina</name>
    <dbReference type="NCBI Taxonomy" id="84725"/>
    <lineage>
        <taxon>Bacteria</taxon>
        <taxon>Bacillati</taxon>
        <taxon>Actinomycetota</taxon>
        <taxon>Actinomycetes</taxon>
        <taxon>Pseudonocardiales</taxon>
        <taxon>Pseudonocardiaceae</taxon>
        <taxon>Umezawaea</taxon>
    </lineage>
</organism>